<evidence type="ECO:0000313" key="1">
    <source>
        <dbReference type="EMBL" id="GIX93645.1"/>
    </source>
</evidence>
<dbReference type="AlphaFoldDB" id="A0AAV4PAM4"/>
<name>A0AAV4PAM4_CAEEX</name>
<comment type="caution">
    <text evidence="1">The sequence shown here is derived from an EMBL/GenBank/DDBJ whole genome shotgun (WGS) entry which is preliminary data.</text>
</comment>
<proteinExistence type="predicted"/>
<dbReference type="EMBL" id="BPLR01004280">
    <property type="protein sequence ID" value="GIX93645.1"/>
    <property type="molecule type" value="Genomic_DNA"/>
</dbReference>
<reference evidence="1 2" key="1">
    <citation type="submission" date="2021-06" db="EMBL/GenBank/DDBJ databases">
        <title>Caerostris extrusa draft genome.</title>
        <authorList>
            <person name="Kono N."/>
            <person name="Arakawa K."/>
        </authorList>
    </citation>
    <scope>NUCLEOTIDE SEQUENCE [LARGE SCALE GENOMIC DNA]</scope>
</reference>
<dbReference type="Proteomes" id="UP001054945">
    <property type="component" value="Unassembled WGS sequence"/>
</dbReference>
<organism evidence="1 2">
    <name type="scientific">Caerostris extrusa</name>
    <name type="common">Bark spider</name>
    <name type="synonym">Caerostris bankana</name>
    <dbReference type="NCBI Taxonomy" id="172846"/>
    <lineage>
        <taxon>Eukaryota</taxon>
        <taxon>Metazoa</taxon>
        <taxon>Ecdysozoa</taxon>
        <taxon>Arthropoda</taxon>
        <taxon>Chelicerata</taxon>
        <taxon>Arachnida</taxon>
        <taxon>Araneae</taxon>
        <taxon>Araneomorphae</taxon>
        <taxon>Entelegynae</taxon>
        <taxon>Araneoidea</taxon>
        <taxon>Araneidae</taxon>
        <taxon>Caerostris</taxon>
    </lineage>
</organism>
<evidence type="ECO:0000313" key="2">
    <source>
        <dbReference type="Proteomes" id="UP001054945"/>
    </source>
</evidence>
<sequence length="122" mass="13622">MHSYDAIFFLTFISYHSYLFRPVSIFSQSHSSQYIFLSKNSKVQLFRPCPKKLFLDIENSSVCKRVFLLFTSSHESIHQPSEKAKPLGKITCKKCPMSTAGTLTTTAGVTSTNAIPPPPSSI</sequence>
<keyword evidence="2" id="KW-1185">Reference proteome</keyword>
<accession>A0AAV4PAM4</accession>
<protein>
    <submittedName>
        <fullName evidence="1">Uncharacterized protein</fullName>
    </submittedName>
</protein>
<gene>
    <name evidence="1" type="ORF">CEXT_680131</name>
</gene>